<name>A0A1Y6D5C5_9GAMM</name>
<dbReference type="STRING" id="1760988.SAMN02949497_4849"/>
<reference evidence="3 4" key="1">
    <citation type="submission" date="2016-12" db="EMBL/GenBank/DDBJ databases">
        <authorList>
            <person name="Song W.-J."/>
            <person name="Kurnit D.M."/>
        </authorList>
    </citation>
    <scope>NUCLEOTIDE SEQUENCE [LARGE SCALE GENOMIC DNA]</scope>
    <source>
        <strain evidence="3 4">175</strain>
    </source>
</reference>
<feature type="compositionally biased region" description="Pro residues" evidence="1">
    <location>
        <begin position="312"/>
        <end position="339"/>
    </location>
</feature>
<evidence type="ECO:0000313" key="4">
    <source>
        <dbReference type="Proteomes" id="UP000192923"/>
    </source>
</evidence>
<dbReference type="OrthoDB" id="5563676at2"/>
<evidence type="ECO:0000259" key="2">
    <source>
        <dbReference type="Pfam" id="PF13700"/>
    </source>
</evidence>
<dbReference type="Proteomes" id="UP000192923">
    <property type="component" value="Unassembled WGS sequence"/>
</dbReference>
<evidence type="ECO:0000313" key="3">
    <source>
        <dbReference type="EMBL" id="SMF97867.1"/>
    </source>
</evidence>
<gene>
    <name evidence="3" type="ORF">SAMN02949497_4849</name>
</gene>
<dbReference type="EMBL" id="FXAM01000006">
    <property type="protein sequence ID" value="SMF97867.1"/>
    <property type="molecule type" value="Genomic_DNA"/>
</dbReference>
<keyword evidence="4" id="KW-1185">Reference proteome</keyword>
<feature type="region of interest" description="Disordered" evidence="1">
    <location>
        <begin position="268"/>
        <end position="355"/>
    </location>
</feature>
<dbReference type="Pfam" id="PF13700">
    <property type="entry name" value="DUF4158"/>
    <property type="match status" value="1"/>
</dbReference>
<protein>
    <recommendedName>
        <fullName evidence="2">DUF4158 domain-containing protein</fullName>
    </recommendedName>
</protein>
<proteinExistence type="predicted"/>
<sequence>MPVGFLSDEQAQRYGRYSGDPSPEQLARYFHLDDTDRAFVGSRRGEHMRLGCAVQLGTVRFLGTFLEDPCEVPAVAVRFVAAQLGLDGQASLDGYRTSPWRWRHPVEIRVQYGYRDFSEGPVRFRLHRWLYALCWTGPDRPGALFDRATAWLVSSKVVLPGASTLERVIARVRGRANRRFWRFWRCLAEPLDPEQKQRLEALLVPADGARQSALDRLRTGPTRASIPGLVRAADRLEEVRRLADGLPATDHLPQTRVLALARFAGSARAHGAPAGGPAAGGPFSLRPHLPPPIRAALLEASGPTPGGRGPPRLDPLPGRPAAPGPPVPGYLRRPQPPLRGFPDRPPGRTTRPTVCRTLGHSPVAAEAVGGLTARLDQAYRAVAAHLPRNGSVRFEPEGDGEALVLTGLDRLEEPATLVALREAVAARLPRVELPEKRVPLRTAFPTPHDRTRGTVIAFGALAVPVTRVRRWQGFAVHDEDLARLSPLGSGHINMLGRYSFNLPDCPTGSPVDTCGPCATPPTRYPRWSDPLTKVFGSVATQPPTSGTAPALPPPTLPRRTVAPVHQHRAELRLYRSGVLKTGLAQQLIHKYGVVFTGITPTESST</sequence>
<accession>A0A1Y6D5C5</accession>
<feature type="domain" description="DUF4158" evidence="2">
    <location>
        <begin position="5"/>
        <end position="172"/>
    </location>
</feature>
<organism evidence="3 4">
    <name type="scientific">Methylomagnum ishizawai</name>
    <dbReference type="NCBI Taxonomy" id="1760988"/>
    <lineage>
        <taxon>Bacteria</taxon>
        <taxon>Pseudomonadati</taxon>
        <taxon>Pseudomonadota</taxon>
        <taxon>Gammaproteobacteria</taxon>
        <taxon>Methylococcales</taxon>
        <taxon>Methylococcaceae</taxon>
        <taxon>Methylomagnum</taxon>
    </lineage>
</organism>
<dbReference type="AlphaFoldDB" id="A0A1Y6D5C5"/>
<dbReference type="InterPro" id="IPR025296">
    <property type="entry name" value="DUF4158"/>
</dbReference>
<feature type="region of interest" description="Disordered" evidence="1">
    <location>
        <begin position="539"/>
        <end position="559"/>
    </location>
</feature>
<evidence type="ECO:0000256" key="1">
    <source>
        <dbReference type="SAM" id="MobiDB-lite"/>
    </source>
</evidence>